<feature type="transmembrane region" description="Helical" evidence="11">
    <location>
        <begin position="71"/>
        <end position="90"/>
    </location>
</feature>
<evidence type="ECO:0000256" key="11">
    <source>
        <dbReference type="SAM" id="Phobius"/>
    </source>
</evidence>
<dbReference type="Proteomes" id="UP000005317">
    <property type="component" value="Unassembled WGS sequence"/>
</dbReference>
<feature type="transmembrane region" description="Helical" evidence="11">
    <location>
        <begin position="41"/>
        <end position="59"/>
    </location>
</feature>
<dbReference type="PANTHER" id="PTHR43269">
    <property type="entry name" value="SODIUM/PROTON ANTIPORTER 1-RELATED"/>
    <property type="match status" value="1"/>
</dbReference>
<keyword evidence="14" id="KW-1185">Reference proteome</keyword>
<dbReference type="RefSeq" id="WP_002706964.1">
    <property type="nucleotide sequence ID" value="NZ_JH651384.1"/>
</dbReference>
<dbReference type="InterPro" id="IPR004680">
    <property type="entry name" value="Cit_transptr-like_dom"/>
</dbReference>
<evidence type="ECO:0000313" key="14">
    <source>
        <dbReference type="Proteomes" id="UP000005317"/>
    </source>
</evidence>
<comment type="similarity">
    <text evidence="10">Belongs to the NhaD Na(+)/H(+) (TC 2.A.62) antiporter family.</text>
</comment>
<protein>
    <submittedName>
        <fullName evidence="13">Citrate transporter</fullName>
    </submittedName>
</protein>
<comment type="subcellular location">
    <subcellularLocation>
        <location evidence="1">Membrane</location>
        <topology evidence="1">Multi-pass membrane protein</topology>
    </subcellularLocation>
</comment>
<feature type="transmembrane region" description="Helical" evidence="11">
    <location>
        <begin position="343"/>
        <end position="365"/>
    </location>
</feature>
<evidence type="ECO:0000259" key="12">
    <source>
        <dbReference type="Pfam" id="PF03600"/>
    </source>
</evidence>
<dbReference type="EMBL" id="JH651384">
    <property type="protein sequence ID" value="EIJ33001.1"/>
    <property type="molecule type" value="Genomic_DNA"/>
</dbReference>
<keyword evidence="7" id="KW-0406">Ion transport</keyword>
<dbReference type="PANTHER" id="PTHR43269:SF2">
    <property type="entry name" value="SODIUM_PROTON ANTIPORTER 1-RELATED"/>
    <property type="match status" value="1"/>
</dbReference>
<dbReference type="Pfam" id="PF03600">
    <property type="entry name" value="CitMHS"/>
    <property type="match status" value="1"/>
</dbReference>
<reference evidence="14" key="1">
    <citation type="journal article" date="2011" name="Stand. Genomic Sci.">
        <title>Genome sequence of the filamentous, gliding Thiothrix nivea neotype strain (JP2(T)).</title>
        <authorList>
            <person name="Lapidus A."/>
            <person name="Nolan M."/>
            <person name="Lucas S."/>
            <person name="Glavina Del Rio T."/>
            <person name="Tice H."/>
            <person name="Cheng J.F."/>
            <person name="Tapia R."/>
            <person name="Han C."/>
            <person name="Goodwin L."/>
            <person name="Pitluck S."/>
            <person name="Liolios K."/>
            <person name="Pagani I."/>
            <person name="Ivanova N."/>
            <person name="Huntemann M."/>
            <person name="Mavromatis K."/>
            <person name="Mikhailova N."/>
            <person name="Pati A."/>
            <person name="Chen A."/>
            <person name="Palaniappan K."/>
            <person name="Land M."/>
            <person name="Brambilla E.M."/>
            <person name="Rohde M."/>
            <person name="Abt B."/>
            <person name="Verbarg S."/>
            <person name="Goker M."/>
            <person name="Bristow J."/>
            <person name="Eisen J.A."/>
            <person name="Markowitz V."/>
            <person name="Hugenholtz P."/>
            <person name="Kyrpides N.C."/>
            <person name="Klenk H.P."/>
            <person name="Woyke T."/>
        </authorList>
    </citation>
    <scope>NUCLEOTIDE SEQUENCE [LARGE SCALE GENOMIC DNA]</scope>
    <source>
        <strain evidence="14">ATCC 35100 / DSM 5205 / JP2</strain>
    </source>
</reference>
<feature type="transmembrane region" description="Helical" evidence="11">
    <location>
        <begin position="123"/>
        <end position="147"/>
    </location>
</feature>
<organism evidence="13 14">
    <name type="scientific">Thiothrix nivea (strain ATCC 35100 / DSM 5205 / JP2)</name>
    <dbReference type="NCBI Taxonomy" id="870187"/>
    <lineage>
        <taxon>Bacteria</taxon>
        <taxon>Pseudomonadati</taxon>
        <taxon>Pseudomonadota</taxon>
        <taxon>Gammaproteobacteria</taxon>
        <taxon>Thiotrichales</taxon>
        <taxon>Thiotrichaceae</taxon>
        <taxon>Thiothrix</taxon>
    </lineage>
</organism>
<dbReference type="GO" id="GO:0006814">
    <property type="term" value="P:sodium ion transport"/>
    <property type="evidence" value="ECO:0007669"/>
    <property type="project" value="UniProtKB-KW"/>
</dbReference>
<dbReference type="NCBIfam" id="NF038006">
    <property type="entry name" value="NhaD_1"/>
    <property type="match status" value="1"/>
</dbReference>
<dbReference type="GO" id="GO:0016020">
    <property type="term" value="C:membrane"/>
    <property type="evidence" value="ECO:0007669"/>
    <property type="project" value="UniProtKB-SubCell"/>
</dbReference>
<evidence type="ECO:0000256" key="4">
    <source>
        <dbReference type="ARBA" id="ARBA00022692"/>
    </source>
</evidence>
<keyword evidence="8 11" id="KW-0472">Membrane</keyword>
<feature type="transmembrane region" description="Helical" evidence="11">
    <location>
        <begin position="415"/>
        <end position="435"/>
    </location>
</feature>
<evidence type="ECO:0000313" key="13">
    <source>
        <dbReference type="EMBL" id="EIJ33001.1"/>
    </source>
</evidence>
<name>A0A656H8P3_THINJ</name>
<feature type="transmembrane region" description="Helical" evidence="11">
    <location>
        <begin position="12"/>
        <end position="29"/>
    </location>
</feature>
<feature type="transmembrane region" description="Helical" evidence="11">
    <location>
        <begin position="311"/>
        <end position="331"/>
    </location>
</feature>
<keyword evidence="5 11" id="KW-1133">Transmembrane helix</keyword>
<evidence type="ECO:0000256" key="2">
    <source>
        <dbReference type="ARBA" id="ARBA00022448"/>
    </source>
</evidence>
<gene>
    <name evidence="13" type="ORF">Thini_0346</name>
</gene>
<evidence type="ECO:0000256" key="7">
    <source>
        <dbReference type="ARBA" id="ARBA00023065"/>
    </source>
</evidence>
<feature type="transmembrane region" description="Helical" evidence="11">
    <location>
        <begin position="235"/>
        <end position="255"/>
    </location>
</feature>
<feature type="transmembrane region" description="Helical" evidence="11">
    <location>
        <begin position="377"/>
        <end position="403"/>
    </location>
</feature>
<keyword evidence="9" id="KW-0739">Sodium transport</keyword>
<sequence length="438" mass="47572">MSELTSFTSSGYGIIALLTFFSAYTLVILEERLHMRKSKPVILAAGIIWVLVALAYHGIGKPEEMAAILDHNLLEYAQLLLFLLAAMTYINTLEERNIFAALRAWLVSKGFSLYRIFWVTGILAFFISAVADNLTTALLMSAVVIAVAPDRPKYLAMSCVNLVVAANAGGAFSPFGDITTLMVWQSHTVQFWQFFDLFIPSVVNWFVPALIMSFFIDKGHPAALTETIKVKRGGLVILGLFMTTILMAVTFHNSLDLPPVLGMMTGLGLLKLFGWYLKVSDNIPENDMAEGAVGRFDIFTQLQRAEWDTLMFFYGVILCVGGLGALGYLAMVSKVIYTGLGPVWAGILVGIISAIVDNIPVMFAVLTMHPDMNLGGWLLVTMTAGVGGSLLSIGSAAGVALMGQARGIYTFNSHLKWSGAIMLGYAASILAHLWLNGV</sequence>
<evidence type="ECO:0000256" key="1">
    <source>
        <dbReference type="ARBA" id="ARBA00004141"/>
    </source>
</evidence>
<dbReference type="InterPro" id="IPR045016">
    <property type="entry name" value="NhaD-like"/>
</dbReference>
<keyword evidence="2" id="KW-0813">Transport</keyword>
<keyword evidence="6" id="KW-0915">Sodium</keyword>
<evidence type="ECO:0000256" key="6">
    <source>
        <dbReference type="ARBA" id="ARBA00023053"/>
    </source>
</evidence>
<feature type="transmembrane region" description="Helical" evidence="11">
    <location>
        <begin position="192"/>
        <end position="215"/>
    </location>
</feature>
<evidence type="ECO:0000256" key="9">
    <source>
        <dbReference type="ARBA" id="ARBA00023201"/>
    </source>
</evidence>
<dbReference type="GO" id="GO:0015297">
    <property type="term" value="F:antiporter activity"/>
    <property type="evidence" value="ECO:0007669"/>
    <property type="project" value="UniProtKB-KW"/>
</dbReference>
<accession>A0A656H8P3</accession>
<feature type="domain" description="Citrate transporter-like" evidence="12">
    <location>
        <begin position="25"/>
        <end position="385"/>
    </location>
</feature>
<feature type="transmembrane region" description="Helical" evidence="11">
    <location>
        <begin position="97"/>
        <end position="117"/>
    </location>
</feature>
<dbReference type="AlphaFoldDB" id="A0A656H8P3"/>
<evidence type="ECO:0000256" key="5">
    <source>
        <dbReference type="ARBA" id="ARBA00022989"/>
    </source>
</evidence>
<proteinExistence type="inferred from homology"/>
<keyword evidence="3" id="KW-0050">Antiport</keyword>
<evidence type="ECO:0000256" key="3">
    <source>
        <dbReference type="ARBA" id="ARBA00022449"/>
    </source>
</evidence>
<evidence type="ECO:0000256" key="10">
    <source>
        <dbReference type="ARBA" id="ARBA00025753"/>
    </source>
</evidence>
<evidence type="ECO:0000256" key="8">
    <source>
        <dbReference type="ARBA" id="ARBA00023136"/>
    </source>
</evidence>
<keyword evidence="4 11" id="KW-0812">Transmembrane</keyword>